<keyword evidence="3 6" id="KW-0812">Transmembrane</keyword>
<dbReference type="PANTHER" id="PTHR30086">
    <property type="entry name" value="ARGININE EXPORTER PROTEIN ARGO"/>
    <property type="match status" value="1"/>
</dbReference>
<keyword evidence="8" id="KW-1185">Reference proteome</keyword>
<dbReference type="Pfam" id="PF01810">
    <property type="entry name" value="LysE"/>
    <property type="match status" value="1"/>
</dbReference>
<dbReference type="GO" id="GO:0015171">
    <property type="term" value="F:amino acid transmembrane transporter activity"/>
    <property type="evidence" value="ECO:0007669"/>
    <property type="project" value="TreeGrafter"/>
</dbReference>
<proteinExistence type="predicted"/>
<dbReference type="RefSeq" id="WP_184382523.1">
    <property type="nucleotide sequence ID" value="NZ_JACIDJ010000001.1"/>
</dbReference>
<comment type="subcellular location">
    <subcellularLocation>
        <location evidence="1">Cell membrane</location>
        <topology evidence="1">Multi-pass membrane protein</topology>
    </subcellularLocation>
</comment>
<dbReference type="EMBL" id="JACIDJ010000001">
    <property type="protein sequence ID" value="MBB3897585.1"/>
    <property type="molecule type" value="Genomic_DNA"/>
</dbReference>
<evidence type="ECO:0000313" key="8">
    <source>
        <dbReference type="Proteomes" id="UP000553193"/>
    </source>
</evidence>
<keyword evidence="2" id="KW-1003">Cell membrane</keyword>
<feature type="transmembrane region" description="Helical" evidence="6">
    <location>
        <begin position="177"/>
        <end position="194"/>
    </location>
</feature>
<dbReference type="PANTHER" id="PTHR30086:SF20">
    <property type="entry name" value="ARGININE EXPORTER PROTEIN ARGO-RELATED"/>
    <property type="match status" value="1"/>
</dbReference>
<evidence type="ECO:0000256" key="4">
    <source>
        <dbReference type="ARBA" id="ARBA00022989"/>
    </source>
</evidence>
<evidence type="ECO:0000313" key="7">
    <source>
        <dbReference type="EMBL" id="MBB3897585.1"/>
    </source>
</evidence>
<keyword evidence="5 6" id="KW-0472">Membrane</keyword>
<evidence type="ECO:0000256" key="2">
    <source>
        <dbReference type="ARBA" id="ARBA00022475"/>
    </source>
</evidence>
<evidence type="ECO:0000256" key="5">
    <source>
        <dbReference type="ARBA" id="ARBA00023136"/>
    </source>
</evidence>
<dbReference type="GO" id="GO:0033228">
    <property type="term" value="P:cysteine export across plasma membrane"/>
    <property type="evidence" value="ECO:0007669"/>
    <property type="project" value="TreeGrafter"/>
</dbReference>
<dbReference type="Proteomes" id="UP000553193">
    <property type="component" value="Unassembled WGS sequence"/>
</dbReference>
<comment type="caution">
    <text evidence="7">The sequence shown here is derived from an EMBL/GenBank/DDBJ whole genome shotgun (WGS) entry which is preliminary data.</text>
</comment>
<name>A0A840ABR7_9PROT</name>
<gene>
    <name evidence="7" type="ORF">GGQ83_001011</name>
</gene>
<sequence>MDSLLALIAFAIATSATPGPNTLMVSAAAARSGLRAVVPHMLGITLGFPAMLVAIAAGLGWPFQRFPWLHPALQMVGAAWLVWLAWKIAQAPPPDGRPAAPPLGFWGAAAFQWVNPKAWMIALAAVPAFTRPEAPLLPQALGMAAVFALVSLPCLLIWAGVGLGARRFLATPARLRTFNRVMAVLLVLSLVPAFL</sequence>
<dbReference type="AlphaFoldDB" id="A0A840ABR7"/>
<feature type="transmembrane region" description="Helical" evidence="6">
    <location>
        <begin position="140"/>
        <end position="165"/>
    </location>
</feature>
<keyword evidence="4 6" id="KW-1133">Transmembrane helix</keyword>
<dbReference type="GO" id="GO:0005886">
    <property type="term" value="C:plasma membrane"/>
    <property type="evidence" value="ECO:0007669"/>
    <property type="project" value="UniProtKB-SubCell"/>
</dbReference>
<accession>A0A840ABR7</accession>
<feature type="transmembrane region" description="Helical" evidence="6">
    <location>
        <begin position="40"/>
        <end position="61"/>
    </location>
</feature>
<reference evidence="7 8" key="1">
    <citation type="submission" date="2020-08" db="EMBL/GenBank/DDBJ databases">
        <title>Genomic Encyclopedia of Type Strains, Phase IV (KMG-IV): sequencing the most valuable type-strain genomes for metagenomic binning, comparative biology and taxonomic classification.</title>
        <authorList>
            <person name="Goeker M."/>
        </authorList>
    </citation>
    <scope>NUCLEOTIDE SEQUENCE [LARGE SCALE GENOMIC DNA]</scope>
    <source>
        <strain evidence="7 8">DSM 19979</strain>
    </source>
</reference>
<dbReference type="InterPro" id="IPR001123">
    <property type="entry name" value="LeuE-type"/>
</dbReference>
<evidence type="ECO:0000256" key="6">
    <source>
        <dbReference type="SAM" id="Phobius"/>
    </source>
</evidence>
<feature type="transmembrane region" description="Helical" evidence="6">
    <location>
        <begin position="68"/>
        <end position="86"/>
    </location>
</feature>
<protein>
    <submittedName>
        <fullName evidence="7">Threonine/homoserine/homoserine lactone efflux protein</fullName>
    </submittedName>
</protein>
<evidence type="ECO:0000256" key="1">
    <source>
        <dbReference type="ARBA" id="ARBA00004651"/>
    </source>
</evidence>
<evidence type="ECO:0000256" key="3">
    <source>
        <dbReference type="ARBA" id="ARBA00022692"/>
    </source>
</evidence>
<organism evidence="7 8">
    <name type="scientific">Roseococcus suduntuyensis</name>
    <dbReference type="NCBI Taxonomy" id="455361"/>
    <lineage>
        <taxon>Bacteria</taxon>
        <taxon>Pseudomonadati</taxon>
        <taxon>Pseudomonadota</taxon>
        <taxon>Alphaproteobacteria</taxon>
        <taxon>Acetobacterales</taxon>
        <taxon>Roseomonadaceae</taxon>
        <taxon>Roseococcus</taxon>
    </lineage>
</organism>